<dbReference type="AlphaFoldDB" id="A0A8J3PCU8"/>
<name>A0A8J3PCU8_9ACTN</name>
<accession>A0A8J3PCU8</accession>
<dbReference type="Proteomes" id="UP000660339">
    <property type="component" value="Unassembled WGS sequence"/>
</dbReference>
<keyword evidence="2" id="KW-1185">Reference proteome</keyword>
<dbReference type="RefSeq" id="WP_239085685.1">
    <property type="nucleotide sequence ID" value="NZ_BAAATT010000011.1"/>
</dbReference>
<sequence>MHDHHQLGPCGPGTVMMDIGTGAGALIIYTSPAEIGREIDISPVGGPRTHVAVRTRRLAGGEVNCAFFPRLAAGDYTIWHDATTPAATVTIAEGQVAEITYAEA</sequence>
<evidence type="ECO:0000313" key="2">
    <source>
        <dbReference type="Proteomes" id="UP000660339"/>
    </source>
</evidence>
<evidence type="ECO:0008006" key="3">
    <source>
        <dbReference type="Google" id="ProtNLM"/>
    </source>
</evidence>
<gene>
    <name evidence="1" type="ORF">Cme02nite_03510</name>
</gene>
<evidence type="ECO:0000313" key="1">
    <source>
        <dbReference type="EMBL" id="GIG12019.1"/>
    </source>
</evidence>
<protein>
    <recommendedName>
        <fullName evidence="3">Phospholipase</fullName>
    </recommendedName>
</protein>
<dbReference type="EMBL" id="BONJ01000001">
    <property type="protein sequence ID" value="GIG12019.1"/>
    <property type="molecule type" value="Genomic_DNA"/>
</dbReference>
<comment type="caution">
    <text evidence="1">The sequence shown here is derived from an EMBL/GenBank/DDBJ whole genome shotgun (WGS) entry which is preliminary data.</text>
</comment>
<proteinExistence type="predicted"/>
<reference evidence="1" key="1">
    <citation type="submission" date="2021-01" db="EMBL/GenBank/DDBJ databases">
        <title>Whole genome shotgun sequence of Catellatospora methionotrophica NBRC 14553.</title>
        <authorList>
            <person name="Komaki H."/>
            <person name="Tamura T."/>
        </authorList>
    </citation>
    <scope>NUCLEOTIDE SEQUENCE</scope>
    <source>
        <strain evidence="1">NBRC 14553</strain>
    </source>
</reference>
<organism evidence="1 2">
    <name type="scientific">Catellatospora methionotrophica</name>
    <dbReference type="NCBI Taxonomy" id="121620"/>
    <lineage>
        <taxon>Bacteria</taxon>
        <taxon>Bacillati</taxon>
        <taxon>Actinomycetota</taxon>
        <taxon>Actinomycetes</taxon>
        <taxon>Micromonosporales</taxon>
        <taxon>Micromonosporaceae</taxon>
        <taxon>Catellatospora</taxon>
    </lineage>
</organism>